<gene>
    <name evidence="1" type="ORF">PIB30_046519</name>
</gene>
<accession>A0ABU6ZF86</accession>
<dbReference type="EMBL" id="JASCZI010272151">
    <property type="protein sequence ID" value="MED6220621.1"/>
    <property type="molecule type" value="Genomic_DNA"/>
</dbReference>
<organism evidence="1 2">
    <name type="scientific">Stylosanthes scabra</name>
    <dbReference type="NCBI Taxonomy" id="79078"/>
    <lineage>
        <taxon>Eukaryota</taxon>
        <taxon>Viridiplantae</taxon>
        <taxon>Streptophyta</taxon>
        <taxon>Embryophyta</taxon>
        <taxon>Tracheophyta</taxon>
        <taxon>Spermatophyta</taxon>
        <taxon>Magnoliopsida</taxon>
        <taxon>eudicotyledons</taxon>
        <taxon>Gunneridae</taxon>
        <taxon>Pentapetalae</taxon>
        <taxon>rosids</taxon>
        <taxon>fabids</taxon>
        <taxon>Fabales</taxon>
        <taxon>Fabaceae</taxon>
        <taxon>Papilionoideae</taxon>
        <taxon>50 kb inversion clade</taxon>
        <taxon>dalbergioids sensu lato</taxon>
        <taxon>Dalbergieae</taxon>
        <taxon>Pterocarpus clade</taxon>
        <taxon>Stylosanthes</taxon>
    </lineage>
</organism>
<evidence type="ECO:0000313" key="1">
    <source>
        <dbReference type="EMBL" id="MED6220621.1"/>
    </source>
</evidence>
<keyword evidence="2" id="KW-1185">Reference proteome</keyword>
<evidence type="ECO:0000313" key="2">
    <source>
        <dbReference type="Proteomes" id="UP001341840"/>
    </source>
</evidence>
<comment type="caution">
    <text evidence="1">The sequence shown here is derived from an EMBL/GenBank/DDBJ whole genome shotgun (WGS) entry which is preliminary data.</text>
</comment>
<reference evidence="1 2" key="1">
    <citation type="journal article" date="2023" name="Plants (Basel)">
        <title>Bridging the Gap: Combining Genomics and Transcriptomics Approaches to Understand Stylosanthes scabra, an Orphan Legume from the Brazilian Caatinga.</title>
        <authorList>
            <person name="Ferreira-Neto J.R.C."/>
            <person name="da Silva M.D."/>
            <person name="Binneck E."/>
            <person name="de Melo N.F."/>
            <person name="da Silva R.H."/>
            <person name="de Melo A.L.T.M."/>
            <person name="Pandolfi V."/>
            <person name="Bustamante F.O."/>
            <person name="Brasileiro-Vidal A.C."/>
            <person name="Benko-Iseppon A.M."/>
        </authorList>
    </citation>
    <scope>NUCLEOTIDE SEQUENCE [LARGE SCALE GENOMIC DNA]</scope>
    <source>
        <tissue evidence="1">Leaves</tissue>
    </source>
</reference>
<sequence>MQDPSEDSSDRHFDSHIAPSYELSGVWPPLPSGPSHYSALQLNSRCLVADVLFVGMPQLVPQVMEINRCPADVVTAIRECTTMIRELNPTRDGDGSITGNHVMIH</sequence>
<name>A0ABU6ZF86_9FABA</name>
<proteinExistence type="predicted"/>
<dbReference type="Proteomes" id="UP001341840">
    <property type="component" value="Unassembled WGS sequence"/>
</dbReference>
<protein>
    <submittedName>
        <fullName evidence="1">Uncharacterized protein</fullName>
    </submittedName>
</protein>